<dbReference type="InterPro" id="IPR013320">
    <property type="entry name" value="ConA-like_dom_sf"/>
</dbReference>
<dbReference type="GO" id="GO:0003008">
    <property type="term" value="P:system process"/>
    <property type="evidence" value="ECO:0007669"/>
    <property type="project" value="UniProtKB-ARBA"/>
</dbReference>
<dbReference type="InterPro" id="IPR000742">
    <property type="entry name" value="EGF"/>
</dbReference>
<feature type="domain" description="EGF-like" evidence="11">
    <location>
        <begin position="185"/>
        <end position="221"/>
    </location>
</feature>
<dbReference type="GO" id="GO:0019904">
    <property type="term" value="F:protein domain specific binding"/>
    <property type="evidence" value="ECO:0007669"/>
    <property type="project" value="UniProtKB-ARBA"/>
</dbReference>
<dbReference type="GO" id="GO:0045197">
    <property type="term" value="P:establishment or maintenance of epithelial cell apical/basal polarity"/>
    <property type="evidence" value="ECO:0007669"/>
    <property type="project" value="TreeGrafter"/>
</dbReference>
<dbReference type="GO" id="GO:0009952">
    <property type="term" value="P:anterior/posterior pattern specification"/>
    <property type="evidence" value="ECO:0007669"/>
    <property type="project" value="UniProtKB-ARBA"/>
</dbReference>
<feature type="disulfide bond" evidence="6">
    <location>
        <begin position="211"/>
        <end position="220"/>
    </location>
</feature>
<dbReference type="GO" id="GO:0048863">
    <property type="term" value="P:stem cell differentiation"/>
    <property type="evidence" value="ECO:0007669"/>
    <property type="project" value="UniProtKB-ARBA"/>
</dbReference>
<dbReference type="OrthoDB" id="283575at2759"/>
<feature type="domain" description="EGF-like" evidence="11">
    <location>
        <begin position="67"/>
        <end position="103"/>
    </location>
</feature>
<dbReference type="GO" id="GO:0050769">
    <property type="term" value="P:positive regulation of neurogenesis"/>
    <property type="evidence" value="ECO:0007669"/>
    <property type="project" value="UniProtKB-ARBA"/>
</dbReference>
<evidence type="ECO:0000313" key="12">
    <source>
        <dbReference type="Proteomes" id="UP000192223"/>
    </source>
</evidence>
<dbReference type="InterPro" id="IPR000152">
    <property type="entry name" value="EGF-type_Asp/Asn_hydroxyl_site"/>
</dbReference>
<dbReference type="InterPro" id="IPR013032">
    <property type="entry name" value="EGF-like_CS"/>
</dbReference>
<feature type="disulfide bond" evidence="6">
    <location>
        <begin position="1158"/>
        <end position="1167"/>
    </location>
</feature>
<feature type="region of interest" description="Disordered" evidence="8">
    <location>
        <begin position="438"/>
        <end position="490"/>
    </location>
</feature>
<feature type="signal peptide" evidence="9">
    <location>
        <begin position="1"/>
        <end position="29"/>
    </location>
</feature>
<evidence type="ECO:0000256" key="2">
    <source>
        <dbReference type="ARBA" id="ARBA00022729"/>
    </source>
</evidence>
<feature type="disulfide bond" evidence="6">
    <location>
        <begin position="131"/>
        <end position="140"/>
    </location>
</feature>
<feature type="domain" description="Laminin G" evidence="10">
    <location>
        <begin position="903"/>
        <end position="1091"/>
    </location>
</feature>
<dbReference type="GO" id="GO:0048646">
    <property type="term" value="P:anatomical structure formation involved in morphogenesis"/>
    <property type="evidence" value="ECO:0007669"/>
    <property type="project" value="UniProtKB-ARBA"/>
</dbReference>
<feature type="domain" description="EGF-like" evidence="11">
    <location>
        <begin position="223"/>
        <end position="259"/>
    </location>
</feature>
<dbReference type="PROSITE" id="PS50025">
    <property type="entry name" value="LAM_G_DOMAIN"/>
    <property type="match status" value="4"/>
</dbReference>
<dbReference type="SMART" id="SM00179">
    <property type="entry name" value="EGF_CA"/>
    <property type="match status" value="12"/>
</dbReference>
<dbReference type="Pfam" id="PF00008">
    <property type="entry name" value="EGF"/>
    <property type="match status" value="5"/>
</dbReference>
<evidence type="ECO:0000256" key="1">
    <source>
        <dbReference type="ARBA" id="ARBA00022536"/>
    </source>
</evidence>
<feature type="compositionally biased region" description="Low complexity" evidence="8">
    <location>
        <begin position="446"/>
        <end position="460"/>
    </location>
</feature>
<dbReference type="PROSITE" id="PS00010">
    <property type="entry name" value="ASX_HYDROXYL"/>
    <property type="match status" value="4"/>
</dbReference>
<dbReference type="InterPro" id="IPR001791">
    <property type="entry name" value="Laminin_G"/>
</dbReference>
<dbReference type="STRING" id="224129.A0A1W4X0M7"/>
<feature type="disulfide bond" evidence="6">
    <location>
        <begin position="249"/>
        <end position="258"/>
    </location>
</feature>
<dbReference type="KEGG" id="apln:108737496"/>
<gene>
    <name evidence="13" type="primary">LOC108737496</name>
</gene>
<feature type="disulfide bond" evidence="6">
    <location>
        <begin position="634"/>
        <end position="643"/>
    </location>
</feature>
<dbReference type="SUPFAM" id="SSF57196">
    <property type="entry name" value="EGF/Laminin"/>
    <property type="match status" value="7"/>
</dbReference>
<evidence type="ECO:0000259" key="10">
    <source>
        <dbReference type="PROSITE" id="PS50025"/>
    </source>
</evidence>
<dbReference type="Gene3D" id="2.10.25.10">
    <property type="entry name" value="Laminin"/>
    <property type="match status" value="12"/>
</dbReference>
<dbReference type="FunFam" id="2.10.25.10:FF:000472">
    <property type="entry name" value="Uncharacterized protein, isoform A"/>
    <property type="match status" value="1"/>
</dbReference>
<dbReference type="SUPFAM" id="SSF57184">
    <property type="entry name" value="Growth factor receptor domain"/>
    <property type="match status" value="1"/>
</dbReference>
<dbReference type="PROSITE" id="PS00022">
    <property type="entry name" value="EGF_1"/>
    <property type="match status" value="13"/>
</dbReference>
<dbReference type="GO" id="GO:0007476">
    <property type="term" value="P:imaginal disc-derived wing morphogenesis"/>
    <property type="evidence" value="ECO:0007669"/>
    <property type="project" value="UniProtKB-ARBA"/>
</dbReference>
<keyword evidence="3" id="KW-0677">Repeat</keyword>
<sequence length="1616" mass="176916">MESSIMSHSINRWFWYYALLSISLVHVKSSFVCLSNPCVHGVCVEQNNSQYSCYCIDGYTGVQCQTNWDECWSNPCQNGGICIDGIASFNCTCPPGFVGDLCEENFDECESNPCQNNGTCIDAMNGYICSCQPGYLGVHCEIDVAVCNTTAETRCANGGECVEGPGMTFTCKCSKGWGGFLCDVELNECMSDPCQNGALCIDLHADYLCACRFGFTGKNCEEKVIFCEHSPCRNGALCLMEDNHPVCYCVPDYHGEKCELQYDECQLGPRCMNGGTCIDGVDSFSCSCPPKLTGLLCECLVVSDTEIDCSYVSTITTSVSTLTNLTSTTSFISTTTEPPLTQRTIALSTMSSTNVPNDTITFFETSSTSTTFLETNVTSTALSTLTTFLPTSPVETWSHSSESTTLEIITSKSTASFFNESFTETTTEIFTTDTYTTFEETEHEPISTVTTSTTIPPTTERTTEYKSSPSTSSTEVPVSENTSTMQTTSWNPSTTVITEYFSTMSSTTLIPITTLTTATTTTSSIVQTAPTWSNRTLTTTSEPSTSPLITEYTVTVVPVTGPNTSPETTLFFTETPVVTTETSTTTISSTTETTTVVSENFTVSTMYPDCSRDENRCQNGGTCIFGAQGHKCICPFNTEGPLCELRKGILNAAFGGNSYLVHRLTNISGVEVQFKAKTVSENGLLLYSTIDGTYMCLYIEKGFLKFKFSCGYQTMLLSELKNPINNGFDTIIYSKLEFDKDFKRCFSLVKINNTLSMSGDQIAMVAKLHKPSAWLYLGGTPEEHSVELPSAGFVGCMGSLRISGHRMSIYGDAEEGKEITECSSLVCLSNPCKNGGTCNSNQKGWNCLCKNGFLGSTCEKSICDNNPCLFGATCLAFTGSGYICLCPFGKHGHFCENDIQISETYFSPTIDGYSSYSAYPIPPGAILDNMELKFKFSPATMDQISILMFIGKSGMHDGTSDHMAVSFVKGFIMLTWNLGAGPRRIFTSRPIEKDKEEYLVKLGRSERRAWLAVEGLGNVTGRSKGKFVQLDVVPMLYLGGYDSLYFSTLPHDLPLHTGFEGCIFDVELKAGSVVIPLQSSRHALGRAIGQCGISECHENSCQNGGICLHHASTFSCLCQDGWFGPLCSLQYNPCDETRHNCSSGSVCVPYEDTYECNCPFGKTGKFCQNNNELTDITFSGKRSFLSLIAVDLIPTKFDIQFELRPLSEMGLVLYIGSNGKSFFSLSIQSGFLELRTLPANRIQTTKEVLILRSRKLLAKGNWYNVRVGQFGRKLYVAVENITNTVLLERNDHLKLSGDLIFLGGLADMSELPTVAVATLPIPYTGCLRRLKIDTKPIDFNFSTVKISQNVDDCDGTPCGGDYCKNNGICWLDSQLKPHCSCTKFYGGSRCENPVSCQEKGCRNGGKCVNYGCNCVMGFSGAFCETATKVTTPEFMGNSYIILKKIDKKRDLGKIGVKSLYINFTTADKNGLIFWGSKHENFVGIGIEGGHLKLAYTIKNGNRTIIEIPETESLADGIWHTLEISFGKTNLLVKIDGKIVLSQNQSNFVADLFDLSDGVLYLGGLPTEKNETIWQKTHNMFHAYFKGCIKAFGINNILAVTDFSHYDGSNIGICNVI</sequence>
<feature type="domain" description="Laminin G" evidence="10">
    <location>
        <begin position="1429"/>
        <end position="1613"/>
    </location>
</feature>
<protein>
    <submittedName>
        <fullName evidence="13">Protein eyes shut</fullName>
    </submittedName>
</protein>
<dbReference type="FunCoup" id="A0A1W4X0M7">
    <property type="interactions" value="21"/>
</dbReference>
<dbReference type="SMART" id="SM00181">
    <property type="entry name" value="EGF"/>
    <property type="match status" value="14"/>
</dbReference>
<dbReference type="Proteomes" id="UP000192223">
    <property type="component" value="Unplaced"/>
</dbReference>
<dbReference type="GO" id="GO:0030097">
    <property type="term" value="P:hemopoiesis"/>
    <property type="evidence" value="ECO:0007669"/>
    <property type="project" value="UniProtKB-ARBA"/>
</dbReference>
<dbReference type="PROSITE" id="PS01186">
    <property type="entry name" value="EGF_2"/>
    <property type="match status" value="7"/>
</dbReference>
<organism evidence="12 13">
    <name type="scientific">Agrilus planipennis</name>
    <name type="common">Emerald ash borer</name>
    <name type="synonym">Agrilus marcopoli</name>
    <dbReference type="NCBI Taxonomy" id="224129"/>
    <lineage>
        <taxon>Eukaryota</taxon>
        <taxon>Metazoa</taxon>
        <taxon>Ecdysozoa</taxon>
        <taxon>Arthropoda</taxon>
        <taxon>Hexapoda</taxon>
        <taxon>Insecta</taxon>
        <taxon>Pterygota</taxon>
        <taxon>Neoptera</taxon>
        <taxon>Endopterygota</taxon>
        <taxon>Coleoptera</taxon>
        <taxon>Polyphaga</taxon>
        <taxon>Elateriformia</taxon>
        <taxon>Buprestoidea</taxon>
        <taxon>Buprestidae</taxon>
        <taxon>Agrilinae</taxon>
        <taxon>Agrilus</taxon>
    </lineage>
</organism>
<feature type="disulfide bond" evidence="6">
    <location>
        <begin position="1414"/>
        <end position="1423"/>
    </location>
</feature>
<evidence type="ECO:0000256" key="3">
    <source>
        <dbReference type="ARBA" id="ARBA00022737"/>
    </source>
</evidence>
<evidence type="ECO:0000256" key="4">
    <source>
        <dbReference type="ARBA" id="ARBA00023157"/>
    </source>
</evidence>
<evidence type="ECO:0000256" key="5">
    <source>
        <dbReference type="ARBA" id="ARBA00023180"/>
    </source>
</evidence>
<dbReference type="SUPFAM" id="SSF49899">
    <property type="entry name" value="Concanavalin A-like lectins/glucanases"/>
    <property type="match status" value="4"/>
</dbReference>
<dbReference type="PROSITE" id="PS50026">
    <property type="entry name" value="EGF_3"/>
    <property type="match status" value="14"/>
</dbReference>
<dbReference type="GO" id="GO:0005886">
    <property type="term" value="C:plasma membrane"/>
    <property type="evidence" value="ECO:0007669"/>
    <property type="project" value="TreeGrafter"/>
</dbReference>
<keyword evidence="5" id="KW-0325">Glycoprotein</keyword>
<proteinExistence type="predicted"/>
<keyword evidence="2 9" id="KW-0732">Signal</keyword>
<feature type="compositionally biased region" description="Low complexity" evidence="8">
    <location>
        <begin position="467"/>
        <end position="484"/>
    </location>
</feature>
<dbReference type="PANTHER" id="PTHR24049:SF22">
    <property type="entry name" value="DROSOPHILA CRUMBS HOMOLOG"/>
    <property type="match status" value="1"/>
</dbReference>
<feature type="domain" description="EGF-like" evidence="11">
    <location>
        <begin position="823"/>
        <end position="856"/>
    </location>
</feature>
<feature type="domain" description="EGF-like" evidence="11">
    <location>
        <begin position="143"/>
        <end position="183"/>
    </location>
</feature>
<feature type="domain" description="EGF-like" evidence="11">
    <location>
        <begin position="1354"/>
        <end position="1391"/>
    </location>
</feature>
<dbReference type="GO" id="GO:0005509">
    <property type="term" value="F:calcium ion binding"/>
    <property type="evidence" value="ECO:0007669"/>
    <property type="project" value="InterPro"/>
</dbReference>
<reference evidence="13" key="1">
    <citation type="submission" date="2025-08" db="UniProtKB">
        <authorList>
            <consortium name="RefSeq"/>
        </authorList>
    </citation>
    <scope>IDENTIFICATION</scope>
    <source>
        <tissue evidence="13">Entire body</tissue>
    </source>
</reference>
<evidence type="ECO:0000256" key="9">
    <source>
        <dbReference type="SAM" id="SignalP"/>
    </source>
</evidence>
<dbReference type="GO" id="GO:0007411">
    <property type="term" value="P:axon guidance"/>
    <property type="evidence" value="ECO:0007669"/>
    <property type="project" value="UniProtKB-ARBA"/>
</dbReference>
<feature type="chain" id="PRO_5010738250" evidence="9">
    <location>
        <begin position="30"/>
        <end position="1616"/>
    </location>
</feature>
<dbReference type="CDD" id="cd00110">
    <property type="entry name" value="LamG"/>
    <property type="match status" value="4"/>
</dbReference>
<evidence type="ECO:0000256" key="7">
    <source>
        <dbReference type="PROSITE-ProRule" id="PRU00122"/>
    </source>
</evidence>
<feature type="domain" description="Laminin G" evidence="10">
    <location>
        <begin position="651"/>
        <end position="827"/>
    </location>
</feature>
<evidence type="ECO:0000259" key="11">
    <source>
        <dbReference type="PROSITE" id="PS50026"/>
    </source>
</evidence>
<feature type="domain" description="EGF-like" evidence="11">
    <location>
        <begin position="1130"/>
        <end position="1168"/>
    </location>
</feature>
<feature type="domain" description="EGF-like" evidence="11">
    <location>
        <begin position="261"/>
        <end position="298"/>
    </location>
</feature>
<keyword evidence="4 6" id="KW-1015">Disulfide bond</keyword>
<comment type="caution">
    <text evidence="6">Lacks conserved residue(s) required for the propagation of feature annotation.</text>
</comment>
<dbReference type="InterPro" id="IPR009030">
    <property type="entry name" value="Growth_fac_rcpt_cys_sf"/>
</dbReference>
<feature type="domain" description="EGF-like" evidence="11">
    <location>
        <begin position="105"/>
        <end position="141"/>
    </location>
</feature>
<feature type="disulfide bond" evidence="6">
    <location>
        <begin position="288"/>
        <end position="297"/>
    </location>
</feature>
<feature type="domain" description="Laminin G" evidence="10">
    <location>
        <begin position="1174"/>
        <end position="1353"/>
    </location>
</feature>
<feature type="disulfide bond" evidence="6">
    <location>
        <begin position="1118"/>
        <end position="1127"/>
    </location>
</feature>
<evidence type="ECO:0000313" key="13">
    <source>
        <dbReference type="RefSeq" id="XP_018325865.1"/>
    </source>
</evidence>
<feature type="domain" description="EGF-like" evidence="11">
    <location>
        <begin position="1392"/>
        <end position="1424"/>
    </location>
</feature>
<dbReference type="FunFam" id="2.10.25.10:FF:000004">
    <property type="entry name" value="Neurogenic locus notch 1"/>
    <property type="match status" value="1"/>
</dbReference>
<keyword evidence="1 6" id="KW-0245">EGF-like domain</keyword>
<dbReference type="GO" id="GO:0120035">
    <property type="term" value="P:regulation of plasma membrane bounded cell projection organization"/>
    <property type="evidence" value="ECO:0007669"/>
    <property type="project" value="UniProtKB-ARBA"/>
</dbReference>
<name>A0A1W4X0M7_AGRPL</name>
<accession>A0A1W4X0M7</accession>
<feature type="domain" description="EGF-like" evidence="11">
    <location>
        <begin position="606"/>
        <end position="644"/>
    </location>
</feature>
<feature type="domain" description="EGF-like" evidence="11">
    <location>
        <begin position="859"/>
        <end position="896"/>
    </location>
</feature>
<feature type="disulfide bond" evidence="7">
    <location>
        <begin position="1326"/>
        <end position="1353"/>
    </location>
</feature>
<dbReference type="InterPro" id="IPR018097">
    <property type="entry name" value="EGF_Ca-bd_CS"/>
</dbReference>
<dbReference type="PANTHER" id="PTHR24049">
    <property type="entry name" value="CRUMBS FAMILY MEMBER"/>
    <property type="match status" value="1"/>
</dbReference>
<feature type="disulfide bond" evidence="6">
    <location>
        <begin position="33"/>
        <end position="43"/>
    </location>
</feature>
<dbReference type="GeneID" id="108737496"/>
<dbReference type="GO" id="GO:0016318">
    <property type="term" value="P:ommatidial rotation"/>
    <property type="evidence" value="ECO:0007669"/>
    <property type="project" value="UniProtKB-ARBA"/>
</dbReference>
<dbReference type="FunFam" id="2.10.25.10:FF:000710">
    <property type="entry name" value="Blast:Protein eyes shut"/>
    <property type="match status" value="1"/>
</dbReference>
<dbReference type="CDD" id="cd00054">
    <property type="entry name" value="EGF_CA"/>
    <property type="match status" value="6"/>
</dbReference>
<dbReference type="PROSITE" id="PS01187">
    <property type="entry name" value="EGF_CA"/>
    <property type="match status" value="3"/>
</dbReference>
<dbReference type="Pfam" id="PF02210">
    <property type="entry name" value="Laminin_G_2"/>
    <property type="match status" value="3"/>
</dbReference>
<dbReference type="SMART" id="SM00282">
    <property type="entry name" value="LamG"/>
    <property type="match status" value="4"/>
</dbReference>
<dbReference type="PRINTS" id="PR00010">
    <property type="entry name" value="EGFBLOOD"/>
</dbReference>
<dbReference type="FunFam" id="2.10.25.10:FF:000122">
    <property type="entry name" value="Protein crumbs homolog 2"/>
    <property type="match status" value="1"/>
</dbReference>
<feature type="domain" description="EGF-like" evidence="11">
    <location>
        <begin position="29"/>
        <end position="65"/>
    </location>
</feature>
<feature type="disulfide bond" evidence="6">
    <location>
        <begin position="1381"/>
        <end position="1390"/>
    </location>
</feature>
<dbReference type="InterPro" id="IPR001881">
    <property type="entry name" value="EGF-like_Ca-bd_dom"/>
</dbReference>
<dbReference type="FunFam" id="2.10.25.10:FF:000012">
    <property type="entry name" value="Delta-like protein"/>
    <property type="match status" value="1"/>
</dbReference>
<dbReference type="InterPro" id="IPR051022">
    <property type="entry name" value="Notch_Cell-Fate_Det"/>
</dbReference>
<dbReference type="RefSeq" id="XP_018325865.1">
    <property type="nucleotide sequence ID" value="XM_018470363.2"/>
</dbReference>
<evidence type="ECO:0000256" key="6">
    <source>
        <dbReference type="PROSITE-ProRule" id="PRU00076"/>
    </source>
</evidence>
<feature type="domain" description="EGF-like" evidence="11">
    <location>
        <begin position="1092"/>
        <end position="1128"/>
    </location>
</feature>
<dbReference type="FunFam" id="2.10.25.10:FF:000066">
    <property type="entry name" value="FAT atypical cadherin 4"/>
    <property type="match status" value="1"/>
</dbReference>
<feature type="disulfide bond" evidence="6">
    <location>
        <begin position="173"/>
        <end position="182"/>
    </location>
</feature>
<evidence type="ECO:0000256" key="8">
    <source>
        <dbReference type="SAM" id="MobiDB-lite"/>
    </source>
</evidence>
<feature type="disulfide bond" evidence="6">
    <location>
        <begin position="55"/>
        <end position="64"/>
    </location>
</feature>
<feature type="disulfide bond" evidence="6">
    <location>
        <begin position="93"/>
        <end position="102"/>
    </location>
</feature>
<keyword evidence="12" id="KW-1185">Reference proteome</keyword>
<dbReference type="InParanoid" id="A0A1W4X0M7"/>
<dbReference type="Gene3D" id="2.60.120.200">
    <property type="match status" value="4"/>
</dbReference>
<dbReference type="GO" id="GO:0005911">
    <property type="term" value="C:cell-cell junction"/>
    <property type="evidence" value="ECO:0007669"/>
    <property type="project" value="UniProtKB-ARBA"/>
</dbReference>
<dbReference type="GO" id="GO:0032991">
    <property type="term" value="C:protein-containing complex"/>
    <property type="evidence" value="ECO:0007669"/>
    <property type="project" value="TreeGrafter"/>
</dbReference>
<dbReference type="Pfam" id="PF00054">
    <property type="entry name" value="Laminin_G_1"/>
    <property type="match status" value="1"/>
</dbReference>
<dbReference type="Pfam" id="PF12661">
    <property type="entry name" value="hEGF"/>
    <property type="match status" value="2"/>
</dbReference>
<dbReference type="GO" id="GO:0048056">
    <property type="term" value="P:R3/R4 cell differentiation"/>
    <property type="evidence" value="ECO:0007669"/>
    <property type="project" value="UniProtKB-ARBA"/>
</dbReference>
<dbReference type="GO" id="GO:0007157">
    <property type="term" value="P:heterophilic cell-cell adhesion via plasma membrane cell adhesion molecules"/>
    <property type="evidence" value="ECO:0007669"/>
    <property type="project" value="TreeGrafter"/>
</dbReference>
<dbReference type="GO" id="GO:0035282">
    <property type="term" value="P:segmentation"/>
    <property type="evidence" value="ECO:0007669"/>
    <property type="project" value="UniProtKB-ARBA"/>
</dbReference>
<feature type="disulfide bond" evidence="6">
    <location>
        <begin position="886"/>
        <end position="895"/>
    </location>
</feature>
<dbReference type="GO" id="GO:0040008">
    <property type="term" value="P:regulation of growth"/>
    <property type="evidence" value="ECO:0007669"/>
    <property type="project" value="UniProtKB-ARBA"/>
</dbReference>